<gene>
    <name evidence="4" type="ORF">F5985_09835</name>
</gene>
<sequence length="200" mass="20986">MKKSSYIWVALLAVASTPSIAQEAGKVLSSTPIVRQVVVPRQVCRTETVAIQEVKSGAGALMGAIAGGAIGNAIGDGGGRAAATMLGIVGGSMLGDTIENQPAAQLQQVQRCSWQQVYENQAISYQVVYEYAGKSYSVEWPTDPGATIPLQVSPAGPGPSASQPAPLVVEQPVYTHPYAYTPSVRILWGLGRWPGPYGHH</sequence>
<evidence type="ECO:0000313" key="5">
    <source>
        <dbReference type="Proteomes" id="UP000481947"/>
    </source>
</evidence>
<feature type="signal peptide" evidence="3">
    <location>
        <begin position="1"/>
        <end position="21"/>
    </location>
</feature>
<evidence type="ECO:0000256" key="3">
    <source>
        <dbReference type="SAM" id="SignalP"/>
    </source>
</evidence>
<keyword evidence="2" id="KW-0472">Membrane</keyword>
<dbReference type="RefSeq" id="WP_161125268.1">
    <property type="nucleotide sequence ID" value="NZ_VYSB01000009.1"/>
</dbReference>
<dbReference type="EMBL" id="VYSB01000009">
    <property type="protein sequence ID" value="MYZ52425.1"/>
    <property type="molecule type" value="Genomic_DNA"/>
</dbReference>
<organism evidence="4 5">
    <name type="scientific">Malikia spinosa</name>
    <dbReference type="NCBI Taxonomy" id="86180"/>
    <lineage>
        <taxon>Bacteria</taxon>
        <taxon>Pseudomonadati</taxon>
        <taxon>Pseudomonadota</taxon>
        <taxon>Betaproteobacteria</taxon>
        <taxon>Burkholderiales</taxon>
        <taxon>Comamonadaceae</taxon>
        <taxon>Malikia</taxon>
    </lineage>
</organism>
<dbReference type="Proteomes" id="UP000481947">
    <property type="component" value="Unassembled WGS sequence"/>
</dbReference>
<evidence type="ECO:0000313" key="4">
    <source>
        <dbReference type="EMBL" id="MYZ52425.1"/>
    </source>
</evidence>
<accession>A0A7C9NB38</accession>
<comment type="subcellular location">
    <subcellularLocation>
        <location evidence="1">Membrane</location>
    </subcellularLocation>
</comment>
<comment type="caution">
    <text evidence="4">The sequence shown here is derived from an EMBL/GenBank/DDBJ whole genome shotgun (WGS) entry which is preliminary data.</text>
</comment>
<protein>
    <recommendedName>
        <fullName evidence="6">Glycine zipper 2TM domain-containing protein</fullName>
    </recommendedName>
</protein>
<keyword evidence="3" id="KW-0732">Signal</keyword>
<evidence type="ECO:0000256" key="1">
    <source>
        <dbReference type="ARBA" id="ARBA00004370"/>
    </source>
</evidence>
<evidence type="ECO:0008006" key="6">
    <source>
        <dbReference type="Google" id="ProtNLM"/>
    </source>
</evidence>
<name>A0A7C9NB38_9BURK</name>
<feature type="chain" id="PRO_5028845497" description="Glycine zipper 2TM domain-containing protein" evidence="3">
    <location>
        <begin position="22"/>
        <end position="200"/>
    </location>
</feature>
<reference evidence="4 5" key="1">
    <citation type="submission" date="2019-09" db="EMBL/GenBank/DDBJ databases">
        <title>Identification of Malikia spinosa a prominent benzene-, toluene-, and ethylbenzene-degrading bacterium: enrichment, isolation and whole genome sequencing.</title>
        <authorList>
            <person name="Tancsics A."/>
            <person name="Revesz F."/>
            <person name="Kriszt B."/>
        </authorList>
    </citation>
    <scope>NUCLEOTIDE SEQUENCE [LARGE SCALE GENOMIC DNA]</scope>
    <source>
        <strain evidence="4 5">AB6</strain>
    </source>
</reference>
<evidence type="ECO:0000256" key="2">
    <source>
        <dbReference type="ARBA" id="ARBA00023136"/>
    </source>
</evidence>
<dbReference type="AlphaFoldDB" id="A0A7C9NB38"/>
<proteinExistence type="predicted"/>
<dbReference type="PANTHER" id="PTHR35603">
    <property type="match status" value="1"/>
</dbReference>
<dbReference type="PANTHER" id="PTHR35603:SF2">
    <property type="entry name" value="OUTER MEMBRANE LIPOPROTEIN"/>
    <property type="match status" value="1"/>
</dbReference>
<dbReference type="InterPro" id="IPR051407">
    <property type="entry name" value="Bact_OM_lipoprot/Surf_antigen"/>
</dbReference>
<dbReference type="GO" id="GO:0016020">
    <property type="term" value="C:membrane"/>
    <property type="evidence" value="ECO:0007669"/>
    <property type="project" value="UniProtKB-SubCell"/>
</dbReference>